<reference evidence="1" key="2">
    <citation type="journal article" date="2015" name="Data Brief">
        <title>Shoot transcriptome of the giant reed, Arundo donax.</title>
        <authorList>
            <person name="Barrero R.A."/>
            <person name="Guerrero F.D."/>
            <person name="Moolhuijzen P."/>
            <person name="Goolsby J.A."/>
            <person name="Tidwell J."/>
            <person name="Bellgard S.E."/>
            <person name="Bellgard M.I."/>
        </authorList>
    </citation>
    <scope>NUCLEOTIDE SEQUENCE</scope>
    <source>
        <tissue evidence="1">Shoot tissue taken approximately 20 cm above the soil surface</tissue>
    </source>
</reference>
<organism evidence="1">
    <name type="scientific">Arundo donax</name>
    <name type="common">Giant reed</name>
    <name type="synonym">Donax arundinaceus</name>
    <dbReference type="NCBI Taxonomy" id="35708"/>
    <lineage>
        <taxon>Eukaryota</taxon>
        <taxon>Viridiplantae</taxon>
        <taxon>Streptophyta</taxon>
        <taxon>Embryophyta</taxon>
        <taxon>Tracheophyta</taxon>
        <taxon>Spermatophyta</taxon>
        <taxon>Magnoliopsida</taxon>
        <taxon>Liliopsida</taxon>
        <taxon>Poales</taxon>
        <taxon>Poaceae</taxon>
        <taxon>PACMAD clade</taxon>
        <taxon>Arundinoideae</taxon>
        <taxon>Arundineae</taxon>
        <taxon>Arundo</taxon>
    </lineage>
</organism>
<protein>
    <submittedName>
        <fullName evidence="1">Uncharacterized protein</fullName>
    </submittedName>
</protein>
<dbReference type="EMBL" id="GBRH01245616">
    <property type="protein sequence ID" value="JAD52279.1"/>
    <property type="molecule type" value="Transcribed_RNA"/>
</dbReference>
<dbReference type="AlphaFoldDB" id="A0A0A9AKQ0"/>
<sequence>MYTAQHLRLGYWSMKIRWGYHFPPVRPSKEEKKSALRS</sequence>
<proteinExistence type="predicted"/>
<evidence type="ECO:0000313" key="1">
    <source>
        <dbReference type="EMBL" id="JAD52279.1"/>
    </source>
</evidence>
<reference evidence="1" key="1">
    <citation type="submission" date="2014-09" db="EMBL/GenBank/DDBJ databases">
        <authorList>
            <person name="Magalhaes I.L.F."/>
            <person name="Oliveira U."/>
            <person name="Santos F.R."/>
            <person name="Vidigal T.H.D.A."/>
            <person name="Brescovit A.D."/>
            <person name="Santos A.J."/>
        </authorList>
    </citation>
    <scope>NUCLEOTIDE SEQUENCE</scope>
    <source>
        <tissue evidence="1">Shoot tissue taken approximately 20 cm above the soil surface</tissue>
    </source>
</reference>
<name>A0A0A9AKQ0_ARUDO</name>
<accession>A0A0A9AKQ0</accession>